<dbReference type="Pfam" id="PF17802">
    <property type="entry name" value="SpaA"/>
    <property type="match status" value="1"/>
</dbReference>
<feature type="transmembrane region" description="Helical" evidence="10">
    <location>
        <begin position="341"/>
        <end position="361"/>
    </location>
</feature>
<dbReference type="InterPro" id="IPR052157">
    <property type="entry name" value="BCAA_transport_permease"/>
</dbReference>
<keyword evidence="2" id="KW-0813">Transport</keyword>
<gene>
    <name evidence="13" type="ORF">GCM10023226_40070</name>
</gene>
<evidence type="ECO:0000256" key="6">
    <source>
        <dbReference type="ARBA" id="ARBA00022970"/>
    </source>
</evidence>
<dbReference type="RefSeq" id="WP_345271676.1">
    <property type="nucleotide sequence ID" value="NZ_BAABIM010000005.1"/>
</dbReference>
<dbReference type="SUPFAM" id="SSF49478">
    <property type="entry name" value="Cna protein B-type domain"/>
    <property type="match status" value="1"/>
</dbReference>
<keyword evidence="5 10" id="KW-0812">Transmembrane</keyword>
<evidence type="ECO:0000256" key="4">
    <source>
        <dbReference type="ARBA" id="ARBA00022519"/>
    </source>
</evidence>
<feature type="transmembrane region" description="Helical" evidence="10">
    <location>
        <begin position="292"/>
        <end position="310"/>
    </location>
</feature>
<evidence type="ECO:0000256" key="8">
    <source>
        <dbReference type="ARBA" id="ARBA00023136"/>
    </source>
</evidence>
<dbReference type="InterPro" id="IPR041033">
    <property type="entry name" value="SpaA_PFL_dom_1"/>
</dbReference>
<sequence>MAPAAWRAGLLSLLLAPMLAVLAGTLLAPAASASVAQTVSVSCLPQPDQQGCIAGTLGGRNDPVEGADLTLVDEAGTEGDTVTTGEDGKFAFTITEPGAYTVRLDEETLSDDFELLGPAEVSVNVNLGANAAAFFEIRPDNFEAGGSSRGERIVQGVANGLKLGLLLALASLGLSLIYGTTGLSNFAHAEQVTLGGVVAYGLVNVGGMNLWLGIVVTVLICGATGYLQDRVLWQPLRRRGLGLTQMVIVTIGMALAAQYAFQYFIGASNQKVVVRDFGTTTIGPITVTNQSWIAMGVSIVMIALVGFVLLRTRIGQATRAVSDNPALAAASGIDVDRIIRLVWTASAALAGLAGVFYALAVSNGIRWDTGMQILLLLFAAVTLGGLGTAFGAFIGSIIIGLIVELASPLGAPGDLKYAVALVILILLLLVRPQGILGKAGRVG</sequence>
<dbReference type="Gene3D" id="2.60.40.10">
    <property type="entry name" value="Immunoglobulins"/>
    <property type="match status" value="1"/>
</dbReference>
<feature type="transmembrane region" description="Helical" evidence="10">
    <location>
        <begin position="415"/>
        <end position="434"/>
    </location>
</feature>
<evidence type="ECO:0000256" key="10">
    <source>
        <dbReference type="SAM" id="Phobius"/>
    </source>
</evidence>
<dbReference type="PANTHER" id="PTHR11795:SF371">
    <property type="entry name" value="HIGH-AFFINITY BRANCHED-CHAIN AMINO ACID TRANSPORT SYSTEM PERMEASE PROTEIN LIVH"/>
    <property type="match status" value="1"/>
</dbReference>
<evidence type="ECO:0000313" key="13">
    <source>
        <dbReference type="EMBL" id="GAA4697595.1"/>
    </source>
</evidence>
<dbReference type="EMBL" id="BAABIM010000005">
    <property type="protein sequence ID" value="GAA4697595.1"/>
    <property type="molecule type" value="Genomic_DNA"/>
</dbReference>
<evidence type="ECO:0000256" key="9">
    <source>
        <dbReference type="ARBA" id="ARBA00037998"/>
    </source>
</evidence>
<evidence type="ECO:0000256" key="5">
    <source>
        <dbReference type="ARBA" id="ARBA00022692"/>
    </source>
</evidence>
<protein>
    <recommendedName>
        <fullName evidence="12">SpaA-like prealbumin fold domain-containing protein</fullName>
    </recommendedName>
</protein>
<reference evidence="14" key="1">
    <citation type="journal article" date="2019" name="Int. J. Syst. Evol. Microbiol.">
        <title>The Global Catalogue of Microorganisms (GCM) 10K type strain sequencing project: providing services to taxonomists for standard genome sequencing and annotation.</title>
        <authorList>
            <consortium name="The Broad Institute Genomics Platform"/>
            <consortium name="The Broad Institute Genome Sequencing Center for Infectious Disease"/>
            <person name="Wu L."/>
            <person name="Ma J."/>
        </authorList>
    </citation>
    <scope>NUCLEOTIDE SEQUENCE [LARGE SCALE GENOMIC DNA]</scope>
    <source>
        <strain evidence="14">JCM 18127</strain>
    </source>
</reference>
<dbReference type="Proteomes" id="UP001500621">
    <property type="component" value="Unassembled WGS sequence"/>
</dbReference>
<feature type="transmembrane region" description="Helical" evidence="10">
    <location>
        <begin position="373"/>
        <end position="403"/>
    </location>
</feature>
<keyword evidence="14" id="KW-1185">Reference proteome</keyword>
<organism evidence="13 14">
    <name type="scientific">Nocardioides nanhaiensis</name>
    <dbReference type="NCBI Taxonomy" id="1476871"/>
    <lineage>
        <taxon>Bacteria</taxon>
        <taxon>Bacillati</taxon>
        <taxon>Actinomycetota</taxon>
        <taxon>Actinomycetes</taxon>
        <taxon>Propionibacteriales</taxon>
        <taxon>Nocardioidaceae</taxon>
        <taxon>Nocardioides</taxon>
    </lineage>
</organism>
<keyword evidence="3" id="KW-1003">Cell membrane</keyword>
<feature type="transmembrane region" description="Helical" evidence="10">
    <location>
        <begin position="210"/>
        <end position="228"/>
    </location>
</feature>
<proteinExistence type="inferred from homology"/>
<accession>A0ABP8WYV4</accession>
<evidence type="ECO:0000256" key="3">
    <source>
        <dbReference type="ARBA" id="ARBA00022475"/>
    </source>
</evidence>
<feature type="chain" id="PRO_5046416736" description="SpaA-like prealbumin fold domain-containing protein" evidence="11">
    <location>
        <begin position="24"/>
        <end position="443"/>
    </location>
</feature>
<evidence type="ECO:0000256" key="1">
    <source>
        <dbReference type="ARBA" id="ARBA00004651"/>
    </source>
</evidence>
<evidence type="ECO:0000256" key="2">
    <source>
        <dbReference type="ARBA" id="ARBA00022448"/>
    </source>
</evidence>
<dbReference type="InterPro" id="IPR013783">
    <property type="entry name" value="Ig-like_fold"/>
</dbReference>
<comment type="caution">
    <text evidence="13">The sequence shown here is derived from an EMBL/GenBank/DDBJ whole genome shotgun (WGS) entry which is preliminary data.</text>
</comment>
<keyword evidence="6" id="KW-0029">Amino-acid transport</keyword>
<keyword evidence="7 10" id="KW-1133">Transmembrane helix</keyword>
<feature type="transmembrane region" description="Helical" evidence="10">
    <location>
        <begin position="240"/>
        <end position="261"/>
    </location>
</feature>
<evidence type="ECO:0000256" key="11">
    <source>
        <dbReference type="SAM" id="SignalP"/>
    </source>
</evidence>
<name>A0ABP8WYV4_9ACTN</name>
<keyword evidence="8 10" id="KW-0472">Membrane</keyword>
<dbReference type="CDD" id="cd06582">
    <property type="entry name" value="TM_PBP1_LivH_like"/>
    <property type="match status" value="1"/>
</dbReference>
<evidence type="ECO:0000313" key="14">
    <source>
        <dbReference type="Proteomes" id="UP001500621"/>
    </source>
</evidence>
<keyword evidence="11" id="KW-0732">Signal</keyword>
<dbReference type="PANTHER" id="PTHR11795">
    <property type="entry name" value="BRANCHED-CHAIN AMINO ACID TRANSPORT SYSTEM PERMEASE PROTEIN LIVH"/>
    <property type="match status" value="1"/>
</dbReference>
<dbReference type="InterPro" id="IPR001851">
    <property type="entry name" value="ABC_transp_permease"/>
</dbReference>
<feature type="domain" description="SpaA-like prealbumin fold" evidence="12">
    <location>
        <begin position="61"/>
        <end position="124"/>
    </location>
</feature>
<comment type="similarity">
    <text evidence="9">Belongs to the binding-protein-dependent transport system permease family. LivHM subfamily.</text>
</comment>
<keyword evidence="4" id="KW-0997">Cell inner membrane</keyword>
<feature type="signal peptide" evidence="11">
    <location>
        <begin position="1"/>
        <end position="23"/>
    </location>
</feature>
<comment type="subcellular location">
    <subcellularLocation>
        <location evidence="1">Cell membrane</location>
        <topology evidence="1">Multi-pass membrane protein</topology>
    </subcellularLocation>
</comment>
<dbReference type="Pfam" id="PF02653">
    <property type="entry name" value="BPD_transp_2"/>
    <property type="match status" value="1"/>
</dbReference>
<evidence type="ECO:0000256" key="7">
    <source>
        <dbReference type="ARBA" id="ARBA00022989"/>
    </source>
</evidence>
<evidence type="ECO:0000259" key="12">
    <source>
        <dbReference type="Pfam" id="PF17802"/>
    </source>
</evidence>